<dbReference type="InterPro" id="IPR015947">
    <property type="entry name" value="PUA-like_sf"/>
</dbReference>
<evidence type="ECO:0000259" key="7">
    <source>
        <dbReference type="Pfam" id="PF09157"/>
    </source>
</evidence>
<evidence type="ECO:0000256" key="5">
    <source>
        <dbReference type="HAMAP-Rule" id="MF_01080"/>
    </source>
</evidence>
<dbReference type="NCBIfam" id="TIGR00431">
    <property type="entry name" value="TruB"/>
    <property type="match status" value="1"/>
</dbReference>
<dbReference type="InterPro" id="IPR014780">
    <property type="entry name" value="tRNA_psdUridine_synth_TruB"/>
</dbReference>
<dbReference type="HAMAP" id="MF_01080">
    <property type="entry name" value="TruB_bact"/>
    <property type="match status" value="1"/>
</dbReference>
<evidence type="ECO:0000256" key="1">
    <source>
        <dbReference type="ARBA" id="ARBA00000385"/>
    </source>
</evidence>
<reference evidence="9" key="1">
    <citation type="journal article" date="2020" name="mSystems">
        <title>Genome- and Community-Level Interaction Insights into Carbon Utilization and Element Cycling Functions of Hydrothermarchaeota in Hydrothermal Sediment.</title>
        <authorList>
            <person name="Zhou Z."/>
            <person name="Liu Y."/>
            <person name="Xu W."/>
            <person name="Pan J."/>
            <person name="Luo Z.H."/>
            <person name="Li M."/>
        </authorList>
    </citation>
    <scope>NUCLEOTIDE SEQUENCE [LARGE SCALE GENOMIC DNA]</scope>
    <source>
        <strain evidence="9">SpSt-132</strain>
    </source>
</reference>
<accession>A0A7C2V4G4</accession>
<dbReference type="PANTHER" id="PTHR13767:SF2">
    <property type="entry name" value="PSEUDOURIDYLATE SYNTHASE TRUB1"/>
    <property type="match status" value="1"/>
</dbReference>
<dbReference type="CDD" id="cd02573">
    <property type="entry name" value="PseudoU_synth_EcTruB"/>
    <property type="match status" value="1"/>
</dbReference>
<dbReference type="Gene3D" id="3.30.2350.10">
    <property type="entry name" value="Pseudouridine synthase"/>
    <property type="match status" value="1"/>
</dbReference>
<dbReference type="Pfam" id="PF16198">
    <property type="entry name" value="TruB_C_2"/>
    <property type="match status" value="1"/>
</dbReference>
<sequence>MLSGVLLVDKPKGMTSMEVVEGIKKRFKVKAGHSGTLDPIATGLLLVLINEATKFSQFFTNLDKAYITVAKLGEITDSYDAEGEVLEIMPVNVSCEDVKNALKNLTGPILQTPPPFSAKRVKGKRAYELARKGLKVDIKPVEVRVYKAELRECNLPHVSIYFEVSSGTYIRSLVHQLGLDLSCGAHVVELRRLRIGNFGAEKAISYHRLMSLEDLAGLLIPIGDALDFLPRISLSRELSRRIRHGMPIRLERPYERTFLRLYEMDNFLGVGLIEDNMLKPYRLMREP</sequence>
<dbReference type="GO" id="GO:0031119">
    <property type="term" value="P:tRNA pseudouridine synthesis"/>
    <property type="evidence" value="ECO:0007669"/>
    <property type="project" value="UniProtKB-UniRule"/>
</dbReference>
<name>A0A7C2V4G4_9AQUI</name>
<keyword evidence="3 5" id="KW-0819">tRNA processing</keyword>
<feature type="domain" description="tRNA pseudouridine synthase II TruB subfamily 1 C-terminal" evidence="7">
    <location>
        <begin position="230"/>
        <end position="284"/>
    </location>
</feature>
<dbReference type="InterPro" id="IPR002501">
    <property type="entry name" value="PsdUridine_synth_N"/>
</dbReference>
<dbReference type="Pfam" id="PF09157">
    <property type="entry name" value="TruB-C_2"/>
    <property type="match status" value="1"/>
</dbReference>
<dbReference type="CDD" id="cd21152">
    <property type="entry name" value="PUA_TruB_bacterial"/>
    <property type="match status" value="1"/>
</dbReference>
<dbReference type="SUPFAM" id="SSF55120">
    <property type="entry name" value="Pseudouridine synthase"/>
    <property type="match status" value="1"/>
</dbReference>
<evidence type="ECO:0000256" key="2">
    <source>
        <dbReference type="ARBA" id="ARBA00005642"/>
    </source>
</evidence>
<dbReference type="AlphaFoldDB" id="A0A7C2V4G4"/>
<feature type="domain" description="Pseudouridine synthase II N-terminal" evidence="6">
    <location>
        <begin position="29"/>
        <end position="170"/>
    </location>
</feature>
<feature type="active site" description="Nucleophile" evidence="5">
    <location>
        <position position="38"/>
    </location>
</feature>
<feature type="domain" description="tRNA pseudouridylate synthase B C-terminal" evidence="8">
    <location>
        <begin position="171"/>
        <end position="218"/>
    </location>
</feature>
<dbReference type="InterPro" id="IPR036974">
    <property type="entry name" value="PUA_sf"/>
</dbReference>
<dbReference type="PANTHER" id="PTHR13767">
    <property type="entry name" value="TRNA-PSEUDOURIDINE SYNTHASE"/>
    <property type="match status" value="1"/>
</dbReference>
<gene>
    <name evidence="5 9" type="primary">truB</name>
    <name evidence="9" type="ORF">ENO47_08590</name>
</gene>
<protein>
    <recommendedName>
        <fullName evidence="5">tRNA pseudouridine synthase B</fullName>
        <ecNumber evidence="5">5.4.99.25</ecNumber>
    </recommendedName>
    <alternativeName>
        <fullName evidence="5">tRNA pseudouridine(55) synthase</fullName>
        <shortName evidence="5">Psi55 synthase</shortName>
    </alternativeName>
    <alternativeName>
        <fullName evidence="5">tRNA pseudouridylate synthase</fullName>
    </alternativeName>
    <alternativeName>
        <fullName evidence="5">tRNA-uridine isomerase</fullName>
    </alternativeName>
</protein>
<dbReference type="InterPro" id="IPR020103">
    <property type="entry name" value="PsdUridine_synth_cat_dom_sf"/>
</dbReference>
<evidence type="ECO:0000256" key="4">
    <source>
        <dbReference type="ARBA" id="ARBA00023235"/>
    </source>
</evidence>
<evidence type="ECO:0000259" key="6">
    <source>
        <dbReference type="Pfam" id="PF01509"/>
    </source>
</evidence>
<dbReference type="GO" id="GO:0003723">
    <property type="term" value="F:RNA binding"/>
    <property type="evidence" value="ECO:0007669"/>
    <property type="project" value="InterPro"/>
</dbReference>
<dbReference type="Gene3D" id="2.30.130.10">
    <property type="entry name" value="PUA domain"/>
    <property type="match status" value="1"/>
</dbReference>
<dbReference type="InterPro" id="IPR032819">
    <property type="entry name" value="TruB_C"/>
</dbReference>
<dbReference type="GO" id="GO:0160148">
    <property type="term" value="F:tRNA pseudouridine(55) synthase activity"/>
    <property type="evidence" value="ECO:0007669"/>
    <property type="project" value="UniProtKB-EC"/>
</dbReference>
<dbReference type="EC" id="5.4.99.25" evidence="5"/>
<dbReference type="Pfam" id="PF01509">
    <property type="entry name" value="TruB_N"/>
    <property type="match status" value="1"/>
</dbReference>
<dbReference type="SUPFAM" id="SSF88697">
    <property type="entry name" value="PUA domain-like"/>
    <property type="match status" value="1"/>
</dbReference>
<evidence type="ECO:0000256" key="3">
    <source>
        <dbReference type="ARBA" id="ARBA00022694"/>
    </source>
</evidence>
<evidence type="ECO:0000313" key="9">
    <source>
        <dbReference type="EMBL" id="HEW46698.1"/>
    </source>
</evidence>
<comment type="caution">
    <text evidence="9">The sequence shown here is derived from an EMBL/GenBank/DDBJ whole genome shotgun (WGS) entry which is preliminary data.</text>
</comment>
<dbReference type="InterPro" id="IPR015240">
    <property type="entry name" value="tRNA_sdUridine_synth_fam1_C"/>
</dbReference>
<keyword evidence="4 5" id="KW-0413">Isomerase</keyword>
<organism evidence="9">
    <name type="scientific">Hydrogenobacter sp</name>
    <dbReference type="NCBI Taxonomy" id="2152829"/>
    <lineage>
        <taxon>Bacteria</taxon>
        <taxon>Pseudomonadati</taxon>
        <taxon>Aquificota</taxon>
        <taxon>Aquificia</taxon>
        <taxon>Aquificales</taxon>
        <taxon>Aquificaceae</taxon>
        <taxon>Hydrogenobacter</taxon>
    </lineage>
</organism>
<evidence type="ECO:0000259" key="8">
    <source>
        <dbReference type="Pfam" id="PF16198"/>
    </source>
</evidence>
<dbReference type="GO" id="GO:1990481">
    <property type="term" value="P:mRNA pseudouridine synthesis"/>
    <property type="evidence" value="ECO:0007669"/>
    <property type="project" value="TreeGrafter"/>
</dbReference>
<proteinExistence type="inferred from homology"/>
<comment type="catalytic activity">
    <reaction evidence="1 5">
        <text>uridine(55) in tRNA = pseudouridine(55) in tRNA</text>
        <dbReference type="Rhea" id="RHEA:42532"/>
        <dbReference type="Rhea" id="RHEA-COMP:10101"/>
        <dbReference type="Rhea" id="RHEA-COMP:10102"/>
        <dbReference type="ChEBI" id="CHEBI:65314"/>
        <dbReference type="ChEBI" id="CHEBI:65315"/>
        <dbReference type="EC" id="5.4.99.25"/>
    </reaction>
</comment>
<comment type="similarity">
    <text evidence="2 5">Belongs to the pseudouridine synthase TruB family. Type 1 subfamily.</text>
</comment>
<comment type="function">
    <text evidence="5">Responsible for synthesis of pseudouridine from uracil-55 in the psi GC loop of transfer RNAs.</text>
</comment>
<dbReference type="EMBL" id="DSFP01000072">
    <property type="protein sequence ID" value="HEW46698.1"/>
    <property type="molecule type" value="Genomic_DNA"/>
</dbReference>